<evidence type="ECO:0000313" key="2">
    <source>
        <dbReference type="Proteomes" id="UP001234989"/>
    </source>
</evidence>
<reference evidence="1" key="1">
    <citation type="submission" date="2023-08" db="EMBL/GenBank/DDBJ databases">
        <title>A de novo genome assembly of Solanum verrucosum Schlechtendal, a Mexican diploid species geographically isolated from the other diploid A-genome species in potato relatives.</title>
        <authorList>
            <person name="Hosaka K."/>
        </authorList>
    </citation>
    <scope>NUCLEOTIDE SEQUENCE</scope>
    <source>
        <tissue evidence="1">Young leaves</tissue>
    </source>
</reference>
<dbReference type="Gene3D" id="3.60.10.10">
    <property type="entry name" value="Endonuclease/exonuclease/phosphatase"/>
    <property type="match status" value="1"/>
</dbReference>
<dbReference type="InterPro" id="IPR036691">
    <property type="entry name" value="Endo/exonu/phosph_ase_sf"/>
</dbReference>
<accession>A0AAF0PYX7</accession>
<dbReference type="AlphaFoldDB" id="A0AAF0PYX7"/>
<evidence type="ECO:0000313" key="1">
    <source>
        <dbReference type="EMBL" id="WMV13618.1"/>
    </source>
</evidence>
<name>A0AAF0PYX7_SOLVR</name>
<protein>
    <recommendedName>
        <fullName evidence="3">Endonuclease/exonuclease/phosphatase domain-containing protein</fullName>
    </recommendedName>
</protein>
<gene>
    <name evidence="1" type="ORF">MTR67_007003</name>
</gene>
<proteinExistence type="predicted"/>
<dbReference type="Proteomes" id="UP001234989">
    <property type="component" value="Chromosome 2"/>
</dbReference>
<dbReference type="EMBL" id="CP133613">
    <property type="protein sequence ID" value="WMV13618.1"/>
    <property type="molecule type" value="Genomic_DNA"/>
</dbReference>
<keyword evidence="2" id="KW-1185">Reference proteome</keyword>
<organism evidence="1 2">
    <name type="scientific">Solanum verrucosum</name>
    <dbReference type="NCBI Taxonomy" id="315347"/>
    <lineage>
        <taxon>Eukaryota</taxon>
        <taxon>Viridiplantae</taxon>
        <taxon>Streptophyta</taxon>
        <taxon>Embryophyta</taxon>
        <taxon>Tracheophyta</taxon>
        <taxon>Spermatophyta</taxon>
        <taxon>Magnoliopsida</taxon>
        <taxon>eudicotyledons</taxon>
        <taxon>Gunneridae</taxon>
        <taxon>Pentapetalae</taxon>
        <taxon>asterids</taxon>
        <taxon>lamiids</taxon>
        <taxon>Solanales</taxon>
        <taxon>Solanaceae</taxon>
        <taxon>Solanoideae</taxon>
        <taxon>Solaneae</taxon>
        <taxon>Solanum</taxon>
    </lineage>
</organism>
<sequence>MNAWRADVYCFQESKINGDISGIVKDLWANRKVKYAQLEARGTRGEAQDLGWHFSGVYAPNSREEREEVWGELGAVRGLFNGPWVVAGDFNVVRFPSEKKNCSRFNQEMEEFSEFS</sequence>
<evidence type="ECO:0008006" key="3">
    <source>
        <dbReference type="Google" id="ProtNLM"/>
    </source>
</evidence>
<dbReference type="SUPFAM" id="SSF56219">
    <property type="entry name" value="DNase I-like"/>
    <property type="match status" value="1"/>
</dbReference>